<reference evidence="2" key="1">
    <citation type="submission" date="2022-11" db="EMBL/GenBank/DDBJ databases">
        <authorList>
            <person name="Hyden B.L."/>
            <person name="Feng K."/>
            <person name="Yates T."/>
            <person name="Jawdy S."/>
            <person name="Smart L.B."/>
            <person name="Muchero W."/>
        </authorList>
    </citation>
    <scope>NUCLEOTIDE SEQUENCE</scope>
    <source>
        <tissue evidence="2">Shoot tip</tissue>
    </source>
</reference>
<keyword evidence="1" id="KW-1133">Transmembrane helix</keyword>
<dbReference type="Proteomes" id="UP001151532">
    <property type="component" value="Chromosome 14"/>
</dbReference>
<protein>
    <submittedName>
        <fullName evidence="2">Uncharacterized protein</fullName>
    </submittedName>
</protein>
<organism evidence="2 3">
    <name type="scientific">Salix purpurea</name>
    <name type="common">Purple osier willow</name>
    <dbReference type="NCBI Taxonomy" id="77065"/>
    <lineage>
        <taxon>Eukaryota</taxon>
        <taxon>Viridiplantae</taxon>
        <taxon>Streptophyta</taxon>
        <taxon>Embryophyta</taxon>
        <taxon>Tracheophyta</taxon>
        <taxon>Spermatophyta</taxon>
        <taxon>Magnoliopsida</taxon>
        <taxon>eudicotyledons</taxon>
        <taxon>Gunneridae</taxon>
        <taxon>Pentapetalae</taxon>
        <taxon>rosids</taxon>
        <taxon>fabids</taxon>
        <taxon>Malpighiales</taxon>
        <taxon>Salicaceae</taxon>
        <taxon>Saliceae</taxon>
        <taxon>Salix</taxon>
    </lineage>
</organism>
<keyword evidence="1" id="KW-0472">Membrane</keyword>
<dbReference type="AlphaFoldDB" id="A0A9Q0P153"/>
<accession>A0A9Q0P153</accession>
<name>A0A9Q0P153_SALPP</name>
<proteinExistence type="predicted"/>
<feature type="non-terminal residue" evidence="2">
    <location>
        <position position="47"/>
    </location>
</feature>
<reference evidence="2" key="2">
    <citation type="journal article" date="2023" name="Int. J. Mol. Sci.">
        <title>De Novo Assembly and Annotation of 11 Diverse Shrub Willow (Salix) Genomes Reveals Novel Gene Organization in Sex-Linked Regions.</title>
        <authorList>
            <person name="Hyden B."/>
            <person name="Feng K."/>
            <person name="Yates T.B."/>
            <person name="Jawdy S."/>
            <person name="Cereghino C."/>
            <person name="Smart L.B."/>
            <person name="Muchero W."/>
        </authorList>
    </citation>
    <scope>NUCLEOTIDE SEQUENCE</scope>
    <source>
        <tissue evidence="2">Shoot tip</tissue>
    </source>
</reference>
<evidence type="ECO:0000313" key="3">
    <source>
        <dbReference type="Proteomes" id="UP001151532"/>
    </source>
</evidence>
<keyword evidence="1" id="KW-0812">Transmembrane</keyword>
<dbReference type="OrthoDB" id="29661at2759"/>
<evidence type="ECO:0000256" key="1">
    <source>
        <dbReference type="SAM" id="Phobius"/>
    </source>
</evidence>
<feature type="transmembrane region" description="Helical" evidence="1">
    <location>
        <begin position="20"/>
        <end position="38"/>
    </location>
</feature>
<keyword evidence="3" id="KW-1185">Reference proteome</keyword>
<dbReference type="EMBL" id="JAPFFK010000020">
    <property type="protein sequence ID" value="KAJ6679690.1"/>
    <property type="molecule type" value="Genomic_DNA"/>
</dbReference>
<evidence type="ECO:0000313" key="2">
    <source>
        <dbReference type="EMBL" id="KAJ6679690.1"/>
    </source>
</evidence>
<sequence length="47" mass="5567">MLVLVLVLASLWNRRKNMRIYLHLFWLTLLIVAANPEIREVILAHRG</sequence>
<comment type="caution">
    <text evidence="2">The sequence shown here is derived from an EMBL/GenBank/DDBJ whole genome shotgun (WGS) entry which is preliminary data.</text>
</comment>
<gene>
    <name evidence="2" type="ORF">OIU79_019429</name>
</gene>